<protein>
    <recommendedName>
        <fullName evidence="3">DUF4371 domain-containing protein</fullName>
    </recommendedName>
</protein>
<dbReference type="PANTHER" id="PTHR45749:SF21">
    <property type="entry name" value="DUF4371 DOMAIN-CONTAINING PROTEIN"/>
    <property type="match status" value="1"/>
</dbReference>
<keyword evidence="2" id="KW-1185">Reference proteome</keyword>
<evidence type="ECO:0000313" key="1">
    <source>
        <dbReference type="EMBL" id="WAR21281.1"/>
    </source>
</evidence>
<accession>A0ABY7FQ17</accession>
<dbReference type="Proteomes" id="UP001164746">
    <property type="component" value="Chromosome 12"/>
</dbReference>
<sequence length="121" mass="13909">MVERLGQWNLDLHKWCGKRFDGAATMSGHVYGVQMRIKNLFPKAKYFTHCASHCLNLVIASSCTKVPEKRHFSLAFIQNVSDLLAGLTEEKNMNTKLYYTTCLCQHCRTHVGYHVLTQFAR</sequence>
<reference evidence="1" key="1">
    <citation type="submission" date="2022-11" db="EMBL/GenBank/DDBJ databases">
        <title>Centuries of genome instability and evolution in soft-shell clam transmissible cancer (bioRxiv).</title>
        <authorList>
            <person name="Hart S.F.M."/>
            <person name="Yonemitsu M.A."/>
            <person name="Giersch R.M."/>
            <person name="Beal B.F."/>
            <person name="Arriagada G."/>
            <person name="Davis B.W."/>
            <person name="Ostrander E.A."/>
            <person name="Goff S.P."/>
            <person name="Metzger M.J."/>
        </authorList>
    </citation>
    <scope>NUCLEOTIDE SEQUENCE</scope>
    <source>
        <strain evidence="1">MELC-2E11</strain>
        <tissue evidence="1">Siphon/mantle</tissue>
    </source>
</reference>
<gene>
    <name evidence="1" type="ORF">MAR_015255</name>
</gene>
<proteinExistence type="predicted"/>
<name>A0ABY7FQ17_MYAAR</name>
<evidence type="ECO:0000313" key="2">
    <source>
        <dbReference type="Proteomes" id="UP001164746"/>
    </source>
</evidence>
<organism evidence="1 2">
    <name type="scientific">Mya arenaria</name>
    <name type="common">Soft-shell clam</name>
    <dbReference type="NCBI Taxonomy" id="6604"/>
    <lineage>
        <taxon>Eukaryota</taxon>
        <taxon>Metazoa</taxon>
        <taxon>Spiralia</taxon>
        <taxon>Lophotrochozoa</taxon>
        <taxon>Mollusca</taxon>
        <taxon>Bivalvia</taxon>
        <taxon>Autobranchia</taxon>
        <taxon>Heteroconchia</taxon>
        <taxon>Euheterodonta</taxon>
        <taxon>Imparidentia</taxon>
        <taxon>Neoheterodontei</taxon>
        <taxon>Myida</taxon>
        <taxon>Myoidea</taxon>
        <taxon>Myidae</taxon>
        <taxon>Mya</taxon>
    </lineage>
</organism>
<dbReference type="PANTHER" id="PTHR45749">
    <property type="match status" value="1"/>
</dbReference>
<evidence type="ECO:0008006" key="3">
    <source>
        <dbReference type="Google" id="ProtNLM"/>
    </source>
</evidence>
<dbReference type="EMBL" id="CP111023">
    <property type="protein sequence ID" value="WAR21281.1"/>
    <property type="molecule type" value="Genomic_DNA"/>
</dbReference>